<comment type="subcellular location">
    <subcellularLocation>
        <location evidence="1 9">Cell inner membrane</location>
        <topology evidence="1 9">Single-pass membrane protein</topology>
    </subcellularLocation>
</comment>
<dbReference type="InterPro" id="IPR012902">
    <property type="entry name" value="N_methyl_site"/>
</dbReference>
<evidence type="ECO:0000256" key="3">
    <source>
        <dbReference type="ARBA" id="ARBA00022475"/>
    </source>
</evidence>
<keyword evidence="7 9" id="KW-1133">Transmembrane helix</keyword>
<dbReference type="EMBL" id="BAABKD010000002">
    <property type="protein sequence ID" value="GAA5086189.1"/>
    <property type="molecule type" value="Genomic_DNA"/>
</dbReference>
<dbReference type="NCBIfam" id="TIGR01707">
    <property type="entry name" value="gspI"/>
    <property type="match status" value="1"/>
</dbReference>
<gene>
    <name evidence="11" type="primary">gspI</name>
    <name evidence="11" type="ORF">GCM10023337_05600</name>
</gene>
<dbReference type="Pfam" id="PF07963">
    <property type="entry name" value="N_methyl"/>
    <property type="match status" value="1"/>
</dbReference>
<keyword evidence="6 9" id="KW-0812">Transmembrane</keyword>
<evidence type="ECO:0000256" key="9">
    <source>
        <dbReference type="RuleBase" id="RU368030"/>
    </source>
</evidence>
<dbReference type="Gene3D" id="3.30.1300.30">
    <property type="entry name" value="GSPII I/J protein-like"/>
    <property type="match status" value="1"/>
</dbReference>
<name>A0ABP9LZF4_9BURK</name>
<keyword evidence="4 9" id="KW-0488">Methylation</keyword>
<dbReference type="SUPFAM" id="SSF54523">
    <property type="entry name" value="Pili subunits"/>
    <property type="match status" value="1"/>
</dbReference>
<dbReference type="PANTHER" id="PTHR38779">
    <property type="entry name" value="TYPE II SECRETION SYSTEM PROTEIN I-RELATED"/>
    <property type="match status" value="1"/>
</dbReference>
<evidence type="ECO:0000256" key="5">
    <source>
        <dbReference type="ARBA" id="ARBA00022519"/>
    </source>
</evidence>
<dbReference type="RefSeq" id="WP_345369446.1">
    <property type="nucleotide sequence ID" value="NZ_BAABKD010000002.1"/>
</dbReference>
<evidence type="ECO:0000256" key="7">
    <source>
        <dbReference type="ARBA" id="ARBA00022989"/>
    </source>
</evidence>
<evidence type="ECO:0000256" key="2">
    <source>
        <dbReference type="ARBA" id="ARBA00008358"/>
    </source>
</evidence>
<evidence type="ECO:0000259" key="10">
    <source>
        <dbReference type="Pfam" id="PF02501"/>
    </source>
</evidence>
<dbReference type="PROSITE" id="PS00409">
    <property type="entry name" value="PROKAR_NTER_METHYL"/>
    <property type="match status" value="1"/>
</dbReference>
<keyword evidence="3" id="KW-1003">Cell membrane</keyword>
<protein>
    <recommendedName>
        <fullName evidence="9">Type II secretion system protein I</fullName>
        <shortName evidence="9">T2SS minor pseudopilin I</shortName>
    </recommendedName>
</protein>
<evidence type="ECO:0000256" key="4">
    <source>
        <dbReference type="ARBA" id="ARBA00022481"/>
    </source>
</evidence>
<proteinExistence type="inferred from homology"/>
<comment type="function">
    <text evidence="9">Component of the type II secretion system required for the energy-dependent secretion of extracellular factors such as proteases and toxins from the periplasm.</text>
</comment>
<dbReference type="InterPro" id="IPR010052">
    <property type="entry name" value="T2SS_protein-GspI"/>
</dbReference>
<evidence type="ECO:0000256" key="1">
    <source>
        <dbReference type="ARBA" id="ARBA00004377"/>
    </source>
</evidence>
<evidence type="ECO:0000256" key="8">
    <source>
        <dbReference type="ARBA" id="ARBA00023136"/>
    </source>
</evidence>
<comment type="caution">
    <text evidence="11">The sequence shown here is derived from an EMBL/GenBank/DDBJ whole genome shotgun (WGS) entry which is preliminary data.</text>
</comment>
<dbReference type="Pfam" id="PF02501">
    <property type="entry name" value="T2SSI"/>
    <property type="match status" value="1"/>
</dbReference>
<dbReference type="NCBIfam" id="TIGR02532">
    <property type="entry name" value="IV_pilin_GFxxxE"/>
    <property type="match status" value="1"/>
</dbReference>
<comment type="subunit">
    <text evidence="9">Type II secretion is composed of four main components: the outer membrane complex, the inner membrane complex, the cytoplasmic secretion ATPase and the periplasm-spanning pseudopilus.</text>
</comment>
<dbReference type="PANTHER" id="PTHR38779:SF2">
    <property type="entry name" value="TYPE II SECRETION SYSTEM PROTEIN I-RELATED"/>
    <property type="match status" value="1"/>
</dbReference>
<organism evidence="11 12">
    <name type="scientific">Paenalcaligenes hermetiae</name>
    <dbReference type="NCBI Taxonomy" id="1157987"/>
    <lineage>
        <taxon>Bacteria</taxon>
        <taxon>Pseudomonadati</taxon>
        <taxon>Pseudomonadota</taxon>
        <taxon>Betaproteobacteria</taxon>
        <taxon>Burkholderiales</taxon>
        <taxon>Alcaligenaceae</taxon>
        <taxon>Paenalcaligenes</taxon>
    </lineage>
</organism>
<keyword evidence="5 9" id="KW-0997">Cell inner membrane</keyword>
<dbReference type="Proteomes" id="UP001500227">
    <property type="component" value="Unassembled WGS sequence"/>
</dbReference>
<keyword evidence="8 9" id="KW-0472">Membrane</keyword>
<dbReference type="InterPro" id="IPR003413">
    <property type="entry name" value="T2SS_GspI_C"/>
</dbReference>
<evidence type="ECO:0000313" key="11">
    <source>
        <dbReference type="EMBL" id="GAA5086189.1"/>
    </source>
</evidence>
<comment type="similarity">
    <text evidence="2 9">Belongs to the GSP I family.</text>
</comment>
<evidence type="ECO:0000256" key="6">
    <source>
        <dbReference type="ARBA" id="ARBA00022692"/>
    </source>
</evidence>
<feature type="domain" description="Type II secretion system protein GspI C-terminal" evidence="10">
    <location>
        <begin position="43"/>
        <end position="113"/>
    </location>
</feature>
<comment type="PTM">
    <text evidence="9">Cleaved by prepilin peptidase.</text>
</comment>
<dbReference type="InterPro" id="IPR045584">
    <property type="entry name" value="Pilin-like"/>
</dbReference>
<keyword evidence="12" id="KW-1185">Reference proteome</keyword>
<reference evidence="12" key="1">
    <citation type="journal article" date="2019" name="Int. J. Syst. Evol. Microbiol.">
        <title>The Global Catalogue of Microorganisms (GCM) 10K type strain sequencing project: providing services to taxonomists for standard genome sequencing and annotation.</title>
        <authorList>
            <consortium name="The Broad Institute Genomics Platform"/>
            <consortium name="The Broad Institute Genome Sequencing Center for Infectious Disease"/>
            <person name="Wu L."/>
            <person name="Ma J."/>
        </authorList>
    </citation>
    <scope>NUCLEOTIDE SEQUENCE [LARGE SCALE GENOMIC DNA]</scope>
    <source>
        <strain evidence="12">JCM 18423</strain>
    </source>
</reference>
<evidence type="ECO:0000313" key="12">
    <source>
        <dbReference type="Proteomes" id="UP001500227"/>
    </source>
</evidence>
<sequence>MKRERGYTLVEVLIALAIVSVAITAVFHALQVSTHSSRQVGLRSLALHAAQNTLAELYLQRAFPQPGLSTKACPLGPYAFSCEIESKKTMHAQFRQITIRVHLENEPNALSTLYGTLARTR</sequence>
<feature type="transmembrane region" description="Helical" evidence="9">
    <location>
        <begin position="12"/>
        <end position="30"/>
    </location>
</feature>
<accession>A0ABP9LZF4</accession>